<feature type="compositionally biased region" description="Low complexity" evidence="9">
    <location>
        <begin position="198"/>
        <end position="230"/>
    </location>
</feature>
<name>A0A8H5LI53_9AGAR</name>
<accession>A0A8H5LI53</accession>
<dbReference type="SMART" id="SM00382">
    <property type="entry name" value="AAA"/>
    <property type="match status" value="1"/>
</dbReference>
<proteinExistence type="inferred from homology"/>
<dbReference type="Proteomes" id="UP000559027">
    <property type="component" value="Unassembled WGS sequence"/>
</dbReference>
<feature type="domain" description="AAA+ ATPase" evidence="11">
    <location>
        <begin position="376"/>
        <end position="512"/>
    </location>
</feature>
<evidence type="ECO:0000256" key="9">
    <source>
        <dbReference type="SAM" id="MobiDB-lite"/>
    </source>
</evidence>
<dbReference type="InterPro" id="IPR041569">
    <property type="entry name" value="AAA_lid_3"/>
</dbReference>
<dbReference type="FunFam" id="3.40.50.300:FF:000175">
    <property type="entry name" value="ATP-dependent zinc metalloprotease FTSH 4"/>
    <property type="match status" value="1"/>
</dbReference>
<keyword evidence="8" id="KW-0482">Metalloprotease</keyword>
<evidence type="ECO:0000313" key="13">
    <source>
        <dbReference type="Proteomes" id="UP000559027"/>
    </source>
</evidence>
<gene>
    <name evidence="12" type="ORF">D9756_001575</name>
</gene>
<keyword evidence="5" id="KW-0479">Metal-binding</keyword>
<dbReference type="Pfam" id="PF17862">
    <property type="entry name" value="AAA_lid_3"/>
    <property type="match status" value="1"/>
</dbReference>
<dbReference type="InterPro" id="IPR003960">
    <property type="entry name" value="ATPase_AAA_CS"/>
</dbReference>
<keyword evidence="7" id="KW-0862">Zinc</keyword>
<evidence type="ECO:0000256" key="2">
    <source>
        <dbReference type="ARBA" id="ARBA00010044"/>
    </source>
</evidence>
<evidence type="ECO:0000256" key="5">
    <source>
        <dbReference type="ARBA" id="ARBA00022723"/>
    </source>
</evidence>
<dbReference type="GO" id="GO:0046872">
    <property type="term" value="F:metal ion binding"/>
    <property type="evidence" value="ECO:0007669"/>
    <property type="project" value="UniProtKB-KW"/>
</dbReference>
<dbReference type="PANTHER" id="PTHR23076">
    <property type="entry name" value="METALLOPROTEASE M41 FTSH"/>
    <property type="match status" value="1"/>
</dbReference>
<evidence type="ECO:0000259" key="11">
    <source>
        <dbReference type="SMART" id="SM00382"/>
    </source>
</evidence>
<evidence type="ECO:0000256" key="3">
    <source>
        <dbReference type="ARBA" id="ARBA00010550"/>
    </source>
</evidence>
<feature type="region of interest" description="Disordered" evidence="9">
    <location>
        <begin position="197"/>
        <end position="240"/>
    </location>
</feature>
<dbReference type="InterPro" id="IPR003593">
    <property type="entry name" value="AAA+_ATPase"/>
</dbReference>
<dbReference type="PROSITE" id="PS00674">
    <property type="entry name" value="AAA"/>
    <property type="match status" value="1"/>
</dbReference>
<dbReference type="InterPro" id="IPR037219">
    <property type="entry name" value="Peptidase_M41-like"/>
</dbReference>
<dbReference type="Pfam" id="PF00004">
    <property type="entry name" value="AAA"/>
    <property type="match status" value="1"/>
</dbReference>
<evidence type="ECO:0000256" key="10">
    <source>
        <dbReference type="SAM" id="Phobius"/>
    </source>
</evidence>
<evidence type="ECO:0000256" key="1">
    <source>
        <dbReference type="ARBA" id="ARBA00001947"/>
    </source>
</evidence>
<evidence type="ECO:0000313" key="12">
    <source>
        <dbReference type="EMBL" id="KAF5357908.1"/>
    </source>
</evidence>
<dbReference type="EMBL" id="JAACJO010000005">
    <property type="protein sequence ID" value="KAF5357908.1"/>
    <property type="molecule type" value="Genomic_DNA"/>
</dbReference>
<comment type="similarity">
    <text evidence="3">In the N-terminal section; belongs to the AAA ATPase family.</text>
</comment>
<keyword evidence="6" id="KW-0378">Hydrolase</keyword>
<dbReference type="GO" id="GO:0006515">
    <property type="term" value="P:protein quality control for misfolded or incompletely synthesized proteins"/>
    <property type="evidence" value="ECO:0007669"/>
    <property type="project" value="TreeGrafter"/>
</dbReference>
<evidence type="ECO:0000256" key="4">
    <source>
        <dbReference type="ARBA" id="ARBA00022670"/>
    </source>
</evidence>
<sequence length="826" mass="89848">MLRHPQQMLGLLRGAARPAVGWPLKSTSLTPACQFSTVRPFQPRHTSFVWSQRPFQRFSVPSSSRYLSLGSIFSRKPTPSPTPLVVAHITRLEAEANVHPHDVEKQLALFHALLETKLKTSFELIVNRWERMCEFDPSSPLLHSQEAFKIYLSCLVQTNQQTAINAAVRRRDSLLAAHPLTTSGSAVNANAVTEVSGEAATVPAPEPAVPSSTESTPSAEPSAPAPSEAPKQAVSPSQEIAQSVLSGQPAASVASGAVNASQFAKLKGSFSGPEGSTENPIQVSIVERKGAWVPRLVRFIALVLVSSFFFLVILSVFFENTGFMKAGPRQSEFEPAEGKTVKFSDVHGVDEAKDELQDVVAFLKDPTAFASLGGKLPKGVLLTGPPGTGKTMLARAVAGEAGVPFFFASGSDFEEMFVGVGAKRVRELFAAARKKEPAIIFIDELDAVGGKRSSRDQQYMKQTLNQLLVEMDGFQPNESIIVIAATNFPESLDQALVRPGRFDRIVAVPLPDIRGRVQILRHHMRGVTTSQNVDPQIIARGTPGFSGADLANMVNLAAIQASKEHAKEVELEHFEWAKASPDRIIMGAERKSQFIDQKNKLATAYHEVGFQIILLRALLTFQKHQGGHALVALYTDGAMPLHKVTCVPRGHALGYTSQLPENDRTSISYKEYLADIDVAMGGRVAEELIYGRDNVTSGASSDIRAATRTATAMVKQWGFSKLGPVFYDNRDDSISQKRQEEIEDEITLLVRGGESRAAVILESKLDELHRLANALVEYETLNADEVRNVIKGEPIRKLSEVLEEDMSRANAPIEPPATNSTGPASS</sequence>
<dbReference type="AlphaFoldDB" id="A0A8H5LI53"/>
<keyword evidence="10" id="KW-0472">Membrane</keyword>
<dbReference type="PANTHER" id="PTHR23076:SF97">
    <property type="entry name" value="ATP-DEPENDENT ZINC METALLOPROTEASE YME1L1"/>
    <property type="match status" value="1"/>
</dbReference>
<dbReference type="CDD" id="cd19501">
    <property type="entry name" value="RecA-like_FtsH"/>
    <property type="match status" value="1"/>
</dbReference>
<evidence type="ECO:0000256" key="7">
    <source>
        <dbReference type="ARBA" id="ARBA00022833"/>
    </source>
</evidence>
<keyword evidence="10" id="KW-1133">Transmembrane helix</keyword>
<dbReference type="Gene3D" id="1.20.58.760">
    <property type="entry name" value="Peptidase M41"/>
    <property type="match status" value="1"/>
</dbReference>
<dbReference type="GO" id="GO:0004222">
    <property type="term" value="F:metalloendopeptidase activity"/>
    <property type="evidence" value="ECO:0007669"/>
    <property type="project" value="InterPro"/>
</dbReference>
<dbReference type="InterPro" id="IPR003959">
    <property type="entry name" value="ATPase_AAA_core"/>
</dbReference>
<dbReference type="GO" id="GO:0005743">
    <property type="term" value="C:mitochondrial inner membrane"/>
    <property type="evidence" value="ECO:0007669"/>
    <property type="project" value="TreeGrafter"/>
</dbReference>
<dbReference type="Pfam" id="PF01434">
    <property type="entry name" value="Peptidase_M41"/>
    <property type="match status" value="1"/>
</dbReference>
<keyword evidence="10" id="KW-0812">Transmembrane</keyword>
<dbReference type="InterPro" id="IPR000642">
    <property type="entry name" value="Peptidase_M41"/>
</dbReference>
<comment type="caution">
    <text evidence="12">The sequence shown here is derived from an EMBL/GenBank/DDBJ whole genome shotgun (WGS) entry which is preliminary data.</text>
</comment>
<dbReference type="OrthoDB" id="1413014at2759"/>
<dbReference type="FunFam" id="1.10.8.60:FF:000001">
    <property type="entry name" value="ATP-dependent zinc metalloprotease FtsH"/>
    <property type="match status" value="1"/>
</dbReference>
<keyword evidence="13" id="KW-1185">Reference proteome</keyword>
<keyword evidence="4" id="KW-0645">Protease</keyword>
<comment type="cofactor">
    <cofactor evidence="1">
        <name>Zn(2+)</name>
        <dbReference type="ChEBI" id="CHEBI:29105"/>
    </cofactor>
</comment>
<organism evidence="12 13">
    <name type="scientific">Leucocoprinus leucothites</name>
    <dbReference type="NCBI Taxonomy" id="201217"/>
    <lineage>
        <taxon>Eukaryota</taxon>
        <taxon>Fungi</taxon>
        <taxon>Dikarya</taxon>
        <taxon>Basidiomycota</taxon>
        <taxon>Agaricomycotina</taxon>
        <taxon>Agaricomycetes</taxon>
        <taxon>Agaricomycetidae</taxon>
        <taxon>Agaricales</taxon>
        <taxon>Agaricineae</taxon>
        <taxon>Agaricaceae</taxon>
        <taxon>Leucocoprinus</taxon>
    </lineage>
</organism>
<dbReference type="GO" id="GO:0016887">
    <property type="term" value="F:ATP hydrolysis activity"/>
    <property type="evidence" value="ECO:0007669"/>
    <property type="project" value="InterPro"/>
</dbReference>
<reference evidence="12 13" key="1">
    <citation type="journal article" date="2020" name="ISME J.">
        <title>Uncovering the hidden diversity of litter-decomposition mechanisms in mushroom-forming fungi.</title>
        <authorList>
            <person name="Floudas D."/>
            <person name="Bentzer J."/>
            <person name="Ahren D."/>
            <person name="Johansson T."/>
            <person name="Persson P."/>
            <person name="Tunlid A."/>
        </authorList>
    </citation>
    <scope>NUCLEOTIDE SEQUENCE [LARGE SCALE GENOMIC DNA]</scope>
    <source>
        <strain evidence="12 13">CBS 146.42</strain>
    </source>
</reference>
<protein>
    <recommendedName>
        <fullName evidence="11">AAA+ ATPase domain-containing protein</fullName>
    </recommendedName>
</protein>
<evidence type="ECO:0000256" key="6">
    <source>
        <dbReference type="ARBA" id="ARBA00022801"/>
    </source>
</evidence>
<dbReference type="Gene3D" id="3.40.50.300">
    <property type="entry name" value="P-loop containing nucleotide triphosphate hydrolases"/>
    <property type="match status" value="1"/>
</dbReference>
<feature type="compositionally biased region" description="Polar residues" evidence="9">
    <location>
        <begin position="817"/>
        <end position="826"/>
    </location>
</feature>
<dbReference type="InterPro" id="IPR027417">
    <property type="entry name" value="P-loop_NTPase"/>
</dbReference>
<comment type="similarity">
    <text evidence="2">In the C-terminal section; belongs to the peptidase M41 family.</text>
</comment>
<feature type="transmembrane region" description="Helical" evidence="10">
    <location>
        <begin position="296"/>
        <end position="318"/>
    </location>
</feature>
<evidence type="ECO:0000256" key="8">
    <source>
        <dbReference type="ARBA" id="ARBA00023049"/>
    </source>
</evidence>
<dbReference type="GO" id="GO:0005524">
    <property type="term" value="F:ATP binding"/>
    <property type="evidence" value="ECO:0007669"/>
    <property type="project" value="InterPro"/>
</dbReference>
<dbReference type="GO" id="GO:0007005">
    <property type="term" value="P:mitochondrion organization"/>
    <property type="evidence" value="ECO:0007669"/>
    <property type="project" value="TreeGrafter"/>
</dbReference>
<dbReference type="Gene3D" id="1.10.8.60">
    <property type="match status" value="1"/>
</dbReference>
<feature type="region of interest" description="Disordered" evidence="9">
    <location>
        <begin position="806"/>
        <end position="826"/>
    </location>
</feature>
<dbReference type="SUPFAM" id="SSF140990">
    <property type="entry name" value="FtsH protease domain-like"/>
    <property type="match status" value="1"/>
</dbReference>
<dbReference type="GO" id="GO:0004176">
    <property type="term" value="F:ATP-dependent peptidase activity"/>
    <property type="evidence" value="ECO:0007669"/>
    <property type="project" value="InterPro"/>
</dbReference>
<dbReference type="SUPFAM" id="SSF52540">
    <property type="entry name" value="P-loop containing nucleoside triphosphate hydrolases"/>
    <property type="match status" value="1"/>
</dbReference>